<dbReference type="PANTHER" id="PTHR36110">
    <property type="entry name" value="RING-CLEAVING DIOXYGENASE MHQE-RELATED"/>
    <property type="match status" value="1"/>
</dbReference>
<accession>A0A0W1RDL1</accession>
<name>A0A0W1RDL1_9EURY</name>
<evidence type="ECO:0000313" key="2">
    <source>
        <dbReference type="EMBL" id="KTG11512.1"/>
    </source>
</evidence>
<protein>
    <submittedName>
        <fullName evidence="2">Diguanylate cyclase</fullName>
    </submittedName>
</protein>
<comment type="caution">
    <text evidence="2">The sequence shown here is derived from an EMBL/GenBank/DDBJ whole genome shotgun (WGS) entry which is preliminary data.</text>
</comment>
<proteinExistence type="predicted"/>
<dbReference type="SUPFAM" id="SSF54593">
    <property type="entry name" value="Glyoxalase/Bleomycin resistance protein/Dihydroxybiphenyl dioxygenase"/>
    <property type="match status" value="1"/>
</dbReference>
<dbReference type="InterPro" id="IPR029068">
    <property type="entry name" value="Glyas_Bleomycin-R_OHBP_Dase"/>
</dbReference>
<dbReference type="InterPro" id="IPR037523">
    <property type="entry name" value="VOC_core"/>
</dbReference>
<dbReference type="STRING" id="1514971.AUR64_03130"/>
<feature type="domain" description="VOC" evidence="1">
    <location>
        <begin position="6"/>
        <end position="131"/>
    </location>
</feature>
<dbReference type="InterPro" id="IPR004360">
    <property type="entry name" value="Glyas_Fos-R_dOase_dom"/>
</dbReference>
<dbReference type="AlphaFoldDB" id="A0A0W1RDL1"/>
<feature type="domain" description="VOC" evidence="1">
    <location>
        <begin position="151"/>
        <end position="275"/>
    </location>
</feature>
<dbReference type="OrthoDB" id="9710at2157"/>
<keyword evidence="3" id="KW-1185">Reference proteome</keyword>
<dbReference type="PROSITE" id="PS51819">
    <property type="entry name" value="VOC"/>
    <property type="match status" value="2"/>
</dbReference>
<dbReference type="InterPro" id="IPR052537">
    <property type="entry name" value="Extradiol_RC_dioxygenase"/>
</dbReference>
<evidence type="ECO:0000313" key="3">
    <source>
        <dbReference type="Proteomes" id="UP000054387"/>
    </source>
</evidence>
<dbReference type="Pfam" id="PF00903">
    <property type="entry name" value="Glyoxalase"/>
    <property type="match status" value="1"/>
</dbReference>
<organism evidence="2 3">
    <name type="scientific">Haloprofundus marisrubri</name>
    <dbReference type="NCBI Taxonomy" id="1514971"/>
    <lineage>
        <taxon>Archaea</taxon>
        <taxon>Methanobacteriati</taxon>
        <taxon>Methanobacteriota</taxon>
        <taxon>Stenosarchaea group</taxon>
        <taxon>Halobacteria</taxon>
        <taxon>Halobacteriales</taxon>
        <taxon>Haloferacaceae</taxon>
        <taxon>Haloprofundus</taxon>
    </lineage>
</organism>
<dbReference type="PANTHER" id="PTHR36110:SF4">
    <property type="entry name" value="RING-CLEAVING DIOXYGENASE MHQA-RELATED"/>
    <property type="match status" value="1"/>
</dbReference>
<sequence>MGEINRLHHVTAFASDAQENLDFFESVLGLRFVKRTVRFDIPEKIYHLYYGDEVGTAGSIVTFFPIEDMEQGSIGKGGLSGCGLVIPEDSVDYWTGRFDDHDITYEVTKRFDETAIEFTDRDGTPFELVTGESDIDPWDGSDVPAEHAIRGLHSVTIHSNDPAGTFRALETMNWSRVGRQDYPQAGDRVRYQAPGEGKGAEFVDVLVRPNAPQGVMGTGTFLHVAFDTGEKWEQKEWSDRFRDAGLITTSRKDRDYFWSMYFTEPGGAVFEFATEGPGVTLDEDVSELGENLKVPDWLDVDIDYIDEQLPNLSRD</sequence>
<dbReference type="EMBL" id="LOPU01000003">
    <property type="protein sequence ID" value="KTG11512.1"/>
    <property type="molecule type" value="Genomic_DNA"/>
</dbReference>
<gene>
    <name evidence="2" type="ORF">AUR64_03130</name>
</gene>
<reference evidence="2 3" key="1">
    <citation type="submission" date="2015-12" db="EMBL/GenBank/DDBJ databases">
        <title>Haloprofundus marisrubri gen. nov., sp. nov., an extremely halophilic archaeon isolated from the Discovery deep brine-seawater interface in the Red Sea.</title>
        <authorList>
            <person name="Zhang G."/>
            <person name="Stingl U."/>
            <person name="Rashid M."/>
        </authorList>
    </citation>
    <scope>NUCLEOTIDE SEQUENCE [LARGE SCALE GENOMIC DNA]</scope>
    <source>
        <strain evidence="2 3">SB9</strain>
    </source>
</reference>
<evidence type="ECO:0000259" key="1">
    <source>
        <dbReference type="PROSITE" id="PS51819"/>
    </source>
</evidence>
<dbReference type="Gene3D" id="3.10.180.10">
    <property type="entry name" value="2,3-Dihydroxybiphenyl 1,2-Dioxygenase, domain 1"/>
    <property type="match status" value="2"/>
</dbReference>
<dbReference type="Proteomes" id="UP000054387">
    <property type="component" value="Unassembled WGS sequence"/>
</dbReference>
<dbReference type="RefSeq" id="WP_058579995.1">
    <property type="nucleotide sequence ID" value="NZ_LOPU01000003.1"/>
</dbReference>